<name>F2DJD7_HORVV</name>
<dbReference type="AlphaFoldDB" id="F2DJD7"/>
<proteinExistence type="evidence at transcript level"/>
<organism evidence="1">
    <name type="scientific">Hordeum vulgare subsp. vulgare</name>
    <name type="common">Domesticated barley</name>
    <dbReference type="NCBI Taxonomy" id="112509"/>
    <lineage>
        <taxon>Eukaryota</taxon>
        <taxon>Viridiplantae</taxon>
        <taxon>Streptophyta</taxon>
        <taxon>Embryophyta</taxon>
        <taxon>Tracheophyta</taxon>
        <taxon>Spermatophyta</taxon>
        <taxon>Magnoliopsida</taxon>
        <taxon>Liliopsida</taxon>
        <taxon>Poales</taxon>
        <taxon>Poaceae</taxon>
        <taxon>BOP clade</taxon>
        <taxon>Pooideae</taxon>
        <taxon>Triticodae</taxon>
        <taxon>Triticeae</taxon>
        <taxon>Hordeinae</taxon>
        <taxon>Hordeum</taxon>
    </lineage>
</organism>
<evidence type="ECO:0000313" key="1">
    <source>
        <dbReference type="EMBL" id="BAJ95208.1"/>
    </source>
</evidence>
<sequence length="130" mass="14216">MRSCRASMTGAGAETSTAKTTRSCSKFSFPKLYSTRVLIFPIFHPPQSMEWATTGSSEAEILTFGRCGQEVLNSSLTFKTWATSTANLERRLSLCGRPLLKQLTRIPLTSHQQCCCTRDTTVGSALSAIT</sequence>
<accession>F2DJD7</accession>
<dbReference type="EMBL" id="AK364005">
    <property type="protein sequence ID" value="BAJ95208.1"/>
    <property type="molecule type" value="mRNA"/>
</dbReference>
<protein>
    <submittedName>
        <fullName evidence="1">Predicted protein</fullName>
    </submittedName>
</protein>
<reference evidence="1" key="1">
    <citation type="journal article" date="2011" name="Plant Physiol.">
        <title>Comprehensive sequence analysis of 24,783 barley full-length cDNAs derived from 12 clone libraries.</title>
        <authorList>
            <person name="Matsumoto T."/>
            <person name="Tanaka T."/>
            <person name="Sakai H."/>
            <person name="Amano N."/>
            <person name="Kanamori H."/>
            <person name="Kurita K."/>
            <person name="Kikuta A."/>
            <person name="Kamiya K."/>
            <person name="Yamamoto M."/>
            <person name="Ikawa H."/>
            <person name="Fujii N."/>
            <person name="Hori K."/>
            <person name="Itoh T."/>
            <person name="Sato K."/>
        </authorList>
    </citation>
    <scope>NUCLEOTIDE SEQUENCE</scope>
    <source>
        <tissue evidence="1">Shoot and root</tissue>
    </source>
</reference>